<keyword evidence="7" id="KW-1185">Reference proteome</keyword>
<dbReference type="EC" id="3.5.3.11" evidence="6"/>
<evidence type="ECO:0000313" key="7">
    <source>
        <dbReference type="Proteomes" id="UP000002593"/>
    </source>
</evidence>
<dbReference type="GO" id="GO:0046872">
    <property type="term" value="F:metal ion binding"/>
    <property type="evidence" value="ECO:0007669"/>
    <property type="project" value="UniProtKB-KW"/>
</dbReference>
<dbReference type="Gene3D" id="3.40.800.10">
    <property type="entry name" value="Ureohydrolase domain"/>
    <property type="match status" value="1"/>
</dbReference>
<dbReference type="InterPro" id="IPR020855">
    <property type="entry name" value="Ureohydrolase_Mn_BS"/>
</dbReference>
<dbReference type="GeneID" id="4781510"/>
<feature type="binding site" evidence="4">
    <location>
        <position position="144"/>
    </location>
    <ligand>
        <name>Mn(2+)</name>
        <dbReference type="ChEBI" id="CHEBI:29035"/>
        <label>1</label>
    </ligand>
</feature>
<evidence type="ECO:0000256" key="4">
    <source>
        <dbReference type="PIRSR" id="PIRSR036979-1"/>
    </source>
</evidence>
<dbReference type="PIRSF" id="PIRSF036979">
    <property type="entry name" value="Arginase"/>
    <property type="match status" value="1"/>
</dbReference>
<dbReference type="AlphaFoldDB" id="A2BIW8"/>
<comment type="cofactor">
    <cofactor evidence="4">
        <name>Mn(2+)</name>
        <dbReference type="ChEBI" id="CHEBI:29035"/>
    </cofactor>
    <text evidence="4">Binds 2 manganese ions per subunit.</text>
</comment>
<dbReference type="PANTHER" id="PTHR11358">
    <property type="entry name" value="ARGINASE/AGMATINASE"/>
    <property type="match status" value="1"/>
</dbReference>
<accession>A2BIW8</accession>
<feature type="binding site" evidence="4">
    <location>
        <position position="116"/>
    </location>
    <ligand>
        <name>Mn(2+)</name>
        <dbReference type="ChEBI" id="CHEBI:29035"/>
        <label>1</label>
    </ligand>
</feature>
<dbReference type="SUPFAM" id="SSF52768">
    <property type="entry name" value="Arginase/deacetylase"/>
    <property type="match status" value="1"/>
</dbReference>
<dbReference type="GO" id="GO:0008783">
    <property type="term" value="F:agmatinase activity"/>
    <property type="evidence" value="ECO:0007669"/>
    <property type="project" value="UniProtKB-EC"/>
</dbReference>
<dbReference type="GO" id="GO:0033389">
    <property type="term" value="P:putrescine biosynthetic process from arginine, via agmatine"/>
    <property type="evidence" value="ECO:0007669"/>
    <property type="project" value="TreeGrafter"/>
</dbReference>
<dbReference type="Pfam" id="PF00491">
    <property type="entry name" value="Arginase"/>
    <property type="match status" value="1"/>
</dbReference>
<dbReference type="NCBIfam" id="TIGR01230">
    <property type="entry name" value="agmatinase"/>
    <property type="match status" value="1"/>
</dbReference>
<feature type="binding site" evidence="4">
    <location>
        <position position="142"/>
    </location>
    <ligand>
        <name>Mn(2+)</name>
        <dbReference type="ChEBI" id="CHEBI:29035"/>
        <label>1</label>
    </ligand>
</feature>
<dbReference type="InterPro" id="IPR005925">
    <property type="entry name" value="Agmatinase-rel"/>
</dbReference>
<dbReference type="PROSITE" id="PS01053">
    <property type="entry name" value="ARGINASE_1"/>
    <property type="match status" value="1"/>
</dbReference>
<organism evidence="6 7">
    <name type="scientific">Hyperthermus butylicus (strain DSM 5456 / JCM 9403 / PLM1-5)</name>
    <dbReference type="NCBI Taxonomy" id="415426"/>
    <lineage>
        <taxon>Archaea</taxon>
        <taxon>Thermoproteota</taxon>
        <taxon>Thermoprotei</taxon>
        <taxon>Desulfurococcales</taxon>
        <taxon>Pyrodictiaceae</taxon>
        <taxon>Hyperthermus</taxon>
    </lineage>
</organism>
<dbReference type="KEGG" id="hbu:Hbut_0051"/>
<keyword evidence="3 5" id="KW-0378">Hydrolase</keyword>
<dbReference type="Proteomes" id="UP000002593">
    <property type="component" value="Chromosome"/>
</dbReference>
<comment type="similarity">
    <text evidence="1">Belongs to the arginase family. Agmatinase subfamily.</text>
</comment>
<protein>
    <submittedName>
        <fullName evidence="6">Agmatinase (Agmatine ureohydrolase)</fullName>
        <ecNumber evidence="6">3.5.3.11</ecNumber>
    </submittedName>
</protein>
<dbReference type="PRINTS" id="PR00116">
    <property type="entry name" value="ARGINASE"/>
</dbReference>
<evidence type="ECO:0000256" key="3">
    <source>
        <dbReference type="ARBA" id="ARBA00022801"/>
    </source>
</evidence>
<evidence type="ECO:0000256" key="1">
    <source>
        <dbReference type="ARBA" id="ARBA00009227"/>
    </source>
</evidence>
<dbReference type="EnsemblBacteria" id="ABM79929">
    <property type="protein sequence ID" value="ABM79929"/>
    <property type="gene ID" value="Hbut_0051"/>
</dbReference>
<name>A2BIW8_HYPBU</name>
<gene>
    <name evidence="6" type="ordered locus">Hbut_0051</name>
</gene>
<evidence type="ECO:0000313" key="6">
    <source>
        <dbReference type="EMBL" id="ABM79929.1"/>
    </source>
</evidence>
<dbReference type="eggNOG" id="arCOG01700">
    <property type="taxonomic scope" value="Archaea"/>
</dbReference>
<dbReference type="OrthoDB" id="7186at2157"/>
<keyword evidence="4" id="KW-0464">Manganese</keyword>
<feature type="binding site" evidence="4">
    <location>
        <position position="229"/>
    </location>
    <ligand>
        <name>Mn(2+)</name>
        <dbReference type="ChEBI" id="CHEBI:29035"/>
        <label>1</label>
    </ligand>
</feature>
<sequence>MGIAELYLSRSSLLFGGVEVPLERAEAVIVGVPFDYTSSYRPGSRFAPRAIREAAANIEFYSLRANLDVENIGISDLGDIAVSSQPLETLQRIEQVTRELLENMQDKLLIVLGGEHTITLGVAKALAATREQPLCLIVFDAHLDLRQEYMGEKYSHASVMRRVVEQVTSNIFYIGARAFTSEEFSYMRSHGLQMVTPQQARLLGLAEIVRRIRNWAKSSECKTLYISFDIDAYDPAYAPGAANPEPDGLETWLALELLHRIIIEVPATIAVFDLVEVSPPYDCSWITSILAAKTVVEAIAANHVARRAARQP</sequence>
<evidence type="ECO:0000256" key="5">
    <source>
        <dbReference type="RuleBase" id="RU003684"/>
    </source>
</evidence>
<proteinExistence type="inferred from homology"/>
<feature type="binding site" evidence="4">
    <location>
        <position position="231"/>
    </location>
    <ligand>
        <name>Mn(2+)</name>
        <dbReference type="ChEBI" id="CHEBI:29035"/>
        <label>1</label>
    </ligand>
</feature>
<dbReference type="PANTHER" id="PTHR11358:SF26">
    <property type="entry name" value="GUANIDINO ACID HYDROLASE, MITOCHONDRIAL"/>
    <property type="match status" value="1"/>
</dbReference>
<evidence type="ECO:0000256" key="2">
    <source>
        <dbReference type="ARBA" id="ARBA00022723"/>
    </source>
</evidence>
<feature type="binding site" evidence="4">
    <location>
        <position position="140"/>
    </location>
    <ligand>
        <name>Mn(2+)</name>
        <dbReference type="ChEBI" id="CHEBI:29035"/>
        <label>1</label>
    </ligand>
</feature>
<dbReference type="STRING" id="415426.Hbut_0051"/>
<reference evidence="6 7" key="1">
    <citation type="journal article" date="2007" name="Archaea">
        <title>The genome of Hyperthermus butylicus: a sulfur-reducing, peptide fermenting, neutrophilic Crenarchaeote growing up to 108 degrees C.</title>
        <authorList>
            <person name="Brugger K."/>
            <person name="Chen L."/>
            <person name="Stark M."/>
            <person name="Zibat A."/>
            <person name="Redder P."/>
            <person name="Ruepp A."/>
            <person name="Awayez M."/>
            <person name="She Q."/>
            <person name="Garrett R.A."/>
            <person name="Klenk H.P."/>
        </authorList>
    </citation>
    <scope>NUCLEOTIDE SEQUENCE [LARGE SCALE GENOMIC DNA]</scope>
    <source>
        <strain evidence="7">DSM 5456 / JCM 9403 / PLM1-5</strain>
    </source>
</reference>
<dbReference type="EMBL" id="CP000493">
    <property type="protein sequence ID" value="ABM79929.1"/>
    <property type="molecule type" value="Genomic_DNA"/>
</dbReference>
<keyword evidence="2 4" id="KW-0479">Metal-binding</keyword>
<dbReference type="InterPro" id="IPR023696">
    <property type="entry name" value="Ureohydrolase_dom_sf"/>
</dbReference>
<dbReference type="InterPro" id="IPR006035">
    <property type="entry name" value="Ureohydrolase"/>
</dbReference>
<dbReference type="CDD" id="cd11593">
    <property type="entry name" value="Agmatinase-like_2"/>
    <property type="match status" value="1"/>
</dbReference>
<dbReference type="PROSITE" id="PS51409">
    <property type="entry name" value="ARGINASE_2"/>
    <property type="match status" value="1"/>
</dbReference>
<dbReference type="RefSeq" id="WP_011821246.1">
    <property type="nucleotide sequence ID" value="NC_008818.1"/>
</dbReference>
<dbReference type="HOGENOM" id="CLU_039478_0_2_2"/>